<sequence length="955" mass="109525">MTDDLYLSLKQITFGFINADKGAGVEVKFENINSYIDRATTLFPIPCDEETRKRLFTDVEYQFKITHAKGNVIFDDYDNRQEWYSNEDVKDPYFWNKYKALLLANPSFNIKSINLLDEDTLPNIMNCLGNPNDKFEGKRFRRGLIIGDVQSGKTATYSGLICKAADAGYKVVILLAGITESLRQQTQERIDESIIGITYKKQGRTVLSPQRVGVGKDNQELRATSFTSCVNDFVGNHNKIAMSLNSHKSLVVFVIKKNVSILQKLHKWLKDQNLDSVKGYIDIPMLLVDDEADNASVNTKKDETDPTKTNKLIRQICTLFKDTTYVGFTATPFANVFIDPDSVDSMKNADLFPEHFIYALDAPSNYVGAQKIFYPEGQYYHNLRYITDIEEPDYTSEEYLDQVDNDIESLNSGGFYYRHKKEWDGELPDSLTDAIYCFYLSNAIRDLRGQHSAPRSMLINMSRFIKVQRVITEHVERIHEKVFDDIRFNFTDNNKDNSQLPLYQIFEKLWKKHFSHVTDINFDRVVQKQTIMDAIEKIKVIVVNGSKQSNSLDYRTNKSLRVIAVGGLALSRGLTLEGLLVSYFYRNTSTFDVLMQMGRWFGYRNGYDDIFQIWTSQTSAEWYAEIVRSSQELKDNIKNMYDQRLTPKDFGIKVRDNCNELQITASNKMRAARGLDLRYSFYGNIYDTPYVSFNIEHNRNNLKETATLISNLFKNGYTLRYTDLVGKATKDVNDTSDSSSRFFENVPKEIIIAFIEKIKCSMANGNFNVPNILEFLNDAENTGIENWDVVIEGGESKKHVQFNGLQNIRCVKRSIYYGTRNVVQISSRRRALSGSAEGKYALTKEQIKYAEDEHRKGSGGENTPLKAYFEFLPTRKPIFIIMPIHPVPAETGEGKEENQKLTKFRDELGNDHIIAFAIGLPGVKGIENAVHYKVNKVYQHLNVEDAEEEEVDDGD</sequence>
<keyword evidence="3" id="KW-0540">Nuclease</keyword>
<dbReference type="GO" id="GO:0004519">
    <property type="term" value="F:endonuclease activity"/>
    <property type="evidence" value="ECO:0007669"/>
    <property type="project" value="UniProtKB-KW"/>
</dbReference>
<dbReference type="GO" id="GO:0005524">
    <property type="term" value="F:ATP binding"/>
    <property type="evidence" value="ECO:0007669"/>
    <property type="project" value="InterPro"/>
</dbReference>
<evidence type="ECO:0000313" key="3">
    <source>
        <dbReference type="EMBL" id="ATA92010.1"/>
    </source>
</evidence>
<dbReference type="EMBL" id="CP022388">
    <property type="protein sequence ID" value="ATA92010.1"/>
    <property type="molecule type" value="Genomic_DNA"/>
</dbReference>
<evidence type="ECO:0000259" key="2">
    <source>
        <dbReference type="Pfam" id="PF10593"/>
    </source>
</evidence>
<accession>A0A250G3P8</accession>
<dbReference type="Gene3D" id="3.40.50.300">
    <property type="entry name" value="P-loop containing nucleotide triphosphate hydrolases"/>
    <property type="match status" value="1"/>
</dbReference>
<dbReference type="GO" id="GO:0016787">
    <property type="term" value="F:hydrolase activity"/>
    <property type="evidence" value="ECO:0007669"/>
    <property type="project" value="InterPro"/>
</dbReference>
<evidence type="ECO:0000313" key="4">
    <source>
        <dbReference type="Proteomes" id="UP000243136"/>
    </source>
</evidence>
<keyword evidence="3" id="KW-0255">Endonuclease</keyword>
<feature type="domain" description="Helicase/UvrB N-terminal" evidence="1">
    <location>
        <begin position="136"/>
        <end position="333"/>
    </location>
</feature>
<dbReference type="Pfam" id="PF04851">
    <property type="entry name" value="ResIII"/>
    <property type="match status" value="1"/>
</dbReference>
<organism evidence="3 4">
    <name type="scientific">Capnocytophaga canimorsus</name>
    <dbReference type="NCBI Taxonomy" id="28188"/>
    <lineage>
        <taxon>Bacteria</taxon>
        <taxon>Pseudomonadati</taxon>
        <taxon>Bacteroidota</taxon>
        <taxon>Flavobacteriia</taxon>
        <taxon>Flavobacteriales</taxon>
        <taxon>Flavobacteriaceae</taxon>
        <taxon>Capnocytophaga</taxon>
    </lineage>
</organism>
<evidence type="ECO:0000259" key="1">
    <source>
        <dbReference type="Pfam" id="PF04851"/>
    </source>
</evidence>
<dbReference type="RefSeq" id="WP_095917376.1">
    <property type="nucleotide sequence ID" value="NZ_CP022388.1"/>
</dbReference>
<feature type="domain" description="Putative endonuclease Z1" evidence="2">
    <location>
        <begin position="430"/>
        <end position="659"/>
    </location>
</feature>
<keyword evidence="3" id="KW-0378">Hydrolase</keyword>
<proteinExistence type="predicted"/>
<dbReference type="SUPFAM" id="SSF52540">
    <property type="entry name" value="P-loop containing nucleoside triphosphate hydrolases"/>
    <property type="match status" value="1"/>
</dbReference>
<gene>
    <name evidence="3" type="ORF">CGC56_07470</name>
</gene>
<protein>
    <submittedName>
        <fullName evidence="3">Endonuclease</fullName>
    </submittedName>
</protein>
<dbReference type="Proteomes" id="UP000243136">
    <property type="component" value="Chromosome"/>
</dbReference>
<dbReference type="Pfam" id="PF10593">
    <property type="entry name" value="Z1"/>
    <property type="match status" value="1"/>
</dbReference>
<dbReference type="InterPro" id="IPR027417">
    <property type="entry name" value="P-loop_NTPase"/>
</dbReference>
<reference evidence="4" key="1">
    <citation type="submission" date="2017-06" db="EMBL/GenBank/DDBJ databases">
        <title>Capnocytophaga spp. assemblies.</title>
        <authorList>
            <person name="Gulvik C.A."/>
        </authorList>
    </citation>
    <scope>NUCLEOTIDE SEQUENCE [LARGE SCALE GENOMIC DNA]</scope>
    <source>
        <strain evidence="4">H5594</strain>
    </source>
</reference>
<dbReference type="InterPro" id="IPR006935">
    <property type="entry name" value="Helicase/UvrB_N"/>
</dbReference>
<dbReference type="AlphaFoldDB" id="A0A250G3P8"/>
<dbReference type="InterPro" id="IPR018310">
    <property type="entry name" value="Put_endonuclease_Z1-dom"/>
</dbReference>
<name>A0A250G3P8_9FLAO</name>
<dbReference type="GO" id="GO:0003677">
    <property type="term" value="F:DNA binding"/>
    <property type="evidence" value="ECO:0007669"/>
    <property type="project" value="InterPro"/>
</dbReference>